<feature type="domain" description="DinB-like" evidence="1">
    <location>
        <begin position="2"/>
        <end position="139"/>
    </location>
</feature>
<gene>
    <name evidence="2" type="ORF">SD70_13195</name>
</gene>
<sequence length="149" mass="16904">MEFSRKGLFRVIADVTEEEARVVPQGFNNSILWNAGHIVLSVEQFLFFGTHRQAALPSAYMGLFWRGTKPSEWKTDPPSLQDVVQLIKEQTQRVKHEFQEALDASLPSPMDFPGMPPIRTVSELMCMTLYHEALHIGYIKALLKSARAS</sequence>
<reference evidence="2 3" key="1">
    <citation type="submission" date="2014-12" db="EMBL/GenBank/DDBJ databases">
        <title>Draft genome sequence of Paenibacillus kamchatkensis strain B-2647.</title>
        <authorList>
            <person name="Karlyshev A.V."/>
            <person name="Kudryashova E.B."/>
        </authorList>
    </citation>
    <scope>NUCLEOTIDE SEQUENCE [LARGE SCALE GENOMIC DNA]</scope>
    <source>
        <strain evidence="2 3">VKM B-2647</strain>
    </source>
</reference>
<protein>
    <recommendedName>
        <fullName evidence="1">DinB-like domain-containing protein</fullName>
    </recommendedName>
</protein>
<proteinExistence type="predicted"/>
<dbReference type="Gene3D" id="1.20.120.450">
    <property type="entry name" value="dinb family like domain"/>
    <property type="match status" value="1"/>
</dbReference>
<dbReference type="InterPro" id="IPR024775">
    <property type="entry name" value="DinB-like"/>
</dbReference>
<name>A0ABR5AI00_9BACL</name>
<accession>A0ABR5AI00</accession>
<organism evidence="2 3">
    <name type="scientific">Gordoniibacillus kamchatkensis</name>
    <dbReference type="NCBI Taxonomy" id="1590651"/>
    <lineage>
        <taxon>Bacteria</taxon>
        <taxon>Bacillati</taxon>
        <taxon>Bacillota</taxon>
        <taxon>Bacilli</taxon>
        <taxon>Bacillales</taxon>
        <taxon>Paenibacillaceae</taxon>
        <taxon>Gordoniibacillus</taxon>
    </lineage>
</organism>
<dbReference type="EMBL" id="JXAK01000020">
    <property type="protein sequence ID" value="KIL40537.1"/>
    <property type="molecule type" value="Genomic_DNA"/>
</dbReference>
<evidence type="ECO:0000313" key="2">
    <source>
        <dbReference type="EMBL" id="KIL40537.1"/>
    </source>
</evidence>
<dbReference type="SUPFAM" id="SSF109854">
    <property type="entry name" value="DinB/YfiT-like putative metalloenzymes"/>
    <property type="match status" value="1"/>
</dbReference>
<comment type="caution">
    <text evidence="2">The sequence shown here is derived from an EMBL/GenBank/DDBJ whole genome shotgun (WGS) entry which is preliminary data.</text>
</comment>
<evidence type="ECO:0000259" key="1">
    <source>
        <dbReference type="Pfam" id="PF12867"/>
    </source>
</evidence>
<dbReference type="InterPro" id="IPR034660">
    <property type="entry name" value="DinB/YfiT-like"/>
</dbReference>
<dbReference type="Proteomes" id="UP000031967">
    <property type="component" value="Unassembled WGS sequence"/>
</dbReference>
<dbReference type="Pfam" id="PF12867">
    <property type="entry name" value="DinB_2"/>
    <property type="match status" value="1"/>
</dbReference>
<keyword evidence="3" id="KW-1185">Reference proteome</keyword>
<evidence type="ECO:0000313" key="3">
    <source>
        <dbReference type="Proteomes" id="UP000031967"/>
    </source>
</evidence>